<dbReference type="GO" id="GO:0034272">
    <property type="term" value="C:phosphatidylinositol 3-kinase complex, class III, type II"/>
    <property type="evidence" value="ECO:0007669"/>
    <property type="project" value="TreeGrafter"/>
</dbReference>
<dbReference type="SMART" id="SM00146">
    <property type="entry name" value="PI3Kc"/>
    <property type="match status" value="1"/>
</dbReference>
<evidence type="ECO:0000256" key="5">
    <source>
        <dbReference type="ARBA" id="ARBA00022777"/>
    </source>
</evidence>
<dbReference type="InterPro" id="IPR011009">
    <property type="entry name" value="Kinase-like_dom_sf"/>
</dbReference>
<dbReference type="eggNOG" id="KOG0906">
    <property type="taxonomic scope" value="Eukaryota"/>
</dbReference>
<dbReference type="InterPro" id="IPR057756">
    <property type="entry name" value="PI3-kinase_type3/VPS34_cat"/>
</dbReference>
<proteinExistence type="predicted"/>
<dbReference type="EC" id="2.7.1.137" evidence="2"/>
<dbReference type="GO" id="GO:0005777">
    <property type="term" value="C:peroxisome"/>
    <property type="evidence" value="ECO:0007669"/>
    <property type="project" value="TreeGrafter"/>
</dbReference>
<dbReference type="InterPro" id="IPR042236">
    <property type="entry name" value="PI3K_accessory_sf"/>
</dbReference>
<keyword evidence="4" id="KW-0547">Nucleotide-binding</keyword>
<evidence type="ECO:0000259" key="9">
    <source>
        <dbReference type="PROSITE" id="PS51545"/>
    </source>
</evidence>
<dbReference type="RefSeq" id="XP_002680329.1">
    <property type="nucleotide sequence ID" value="XM_002680283.1"/>
</dbReference>
<evidence type="ECO:0000256" key="3">
    <source>
        <dbReference type="ARBA" id="ARBA00022679"/>
    </source>
</evidence>
<keyword evidence="6" id="KW-0067">ATP-binding</keyword>
<feature type="domain" description="PI3K/PI4K catalytic" evidence="8">
    <location>
        <begin position="249"/>
        <end position="522"/>
    </location>
</feature>
<dbReference type="GeneID" id="8861775"/>
<dbReference type="FunFam" id="3.30.1010.10:FF:000016">
    <property type="entry name" value="Phosphatidylinositol 3-kinase catalytic subunit type 3"/>
    <property type="match status" value="1"/>
</dbReference>
<dbReference type="GO" id="GO:0000045">
    <property type="term" value="P:autophagosome assembly"/>
    <property type="evidence" value="ECO:0007669"/>
    <property type="project" value="TreeGrafter"/>
</dbReference>
<dbReference type="PANTHER" id="PTHR10048">
    <property type="entry name" value="PHOSPHATIDYLINOSITOL KINASE"/>
    <property type="match status" value="1"/>
</dbReference>
<accession>D2V6J3</accession>
<dbReference type="GO" id="GO:0000407">
    <property type="term" value="C:phagophore assembly site"/>
    <property type="evidence" value="ECO:0007669"/>
    <property type="project" value="TreeGrafter"/>
</dbReference>
<dbReference type="GO" id="GO:0005768">
    <property type="term" value="C:endosome"/>
    <property type="evidence" value="ECO:0007669"/>
    <property type="project" value="TreeGrafter"/>
</dbReference>
<dbReference type="Pfam" id="PF00613">
    <property type="entry name" value="PI3Ka"/>
    <property type="match status" value="1"/>
</dbReference>
<dbReference type="GO" id="GO:0034271">
    <property type="term" value="C:phosphatidylinositol 3-kinase complex, class III, type I"/>
    <property type="evidence" value="ECO:0007669"/>
    <property type="project" value="TreeGrafter"/>
</dbReference>
<dbReference type="PROSITE" id="PS00915">
    <property type="entry name" value="PI3_4_KINASE_1"/>
    <property type="match status" value="1"/>
</dbReference>
<evidence type="ECO:0000256" key="4">
    <source>
        <dbReference type="ARBA" id="ARBA00022741"/>
    </source>
</evidence>
<reference evidence="10 11" key="1">
    <citation type="journal article" date="2010" name="Cell">
        <title>The genome of Naegleria gruberi illuminates early eukaryotic versatility.</title>
        <authorList>
            <person name="Fritz-Laylin L.K."/>
            <person name="Prochnik S.E."/>
            <person name="Ginger M.L."/>
            <person name="Dacks J.B."/>
            <person name="Carpenter M.L."/>
            <person name="Field M.C."/>
            <person name="Kuo A."/>
            <person name="Paredez A."/>
            <person name="Chapman J."/>
            <person name="Pham J."/>
            <person name="Shu S."/>
            <person name="Neupane R."/>
            <person name="Cipriano M."/>
            <person name="Mancuso J."/>
            <person name="Tu H."/>
            <person name="Salamov A."/>
            <person name="Lindquist E."/>
            <person name="Shapiro H."/>
            <person name="Lucas S."/>
            <person name="Grigoriev I.V."/>
            <person name="Cande W.Z."/>
            <person name="Fulton C."/>
            <person name="Rokhsar D.S."/>
            <person name="Dawson S.C."/>
        </authorList>
    </citation>
    <scope>NUCLEOTIDE SEQUENCE [LARGE SCALE GENOMIC DNA]</scope>
    <source>
        <strain evidence="10 11">NEG-M</strain>
    </source>
</reference>
<dbReference type="PROSITE" id="PS50290">
    <property type="entry name" value="PI3_4_KINASE_3"/>
    <property type="match status" value="1"/>
</dbReference>
<protein>
    <recommendedName>
        <fullName evidence="2">phosphatidylinositol 3-kinase</fullName>
        <ecNumber evidence="2">2.7.1.137</ecNumber>
    </recommendedName>
</protein>
<dbReference type="SUPFAM" id="SSF56112">
    <property type="entry name" value="Protein kinase-like (PK-like)"/>
    <property type="match status" value="1"/>
</dbReference>
<dbReference type="GO" id="GO:0005524">
    <property type="term" value="F:ATP binding"/>
    <property type="evidence" value="ECO:0007669"/>
    <property type="project" value="UniProtKB-KW"/>
</dbReference>
<dbReference type="Gene3D" id="1.10.1070.11">
    <property type="entry name" value="Phosphatidylinositol 3-/4-kinase, catalytic domain"/>
    <property type="match status" value="1"/>
</dbReference>
<keyword evidence="11" id="KW-1185">Reference proteome</keyword>
<dbReference type="InParanoid" id="D2V6J3"/>
<evidence type="ECO:0000256" key="6">
    <source>
        <dbReference type="ARBA" id="ARBA00022840"/>
    </source>
</evidence>
<gene>
    <name evidence="10" type="ORF">NAEGRDRAFT_35787</name>
</gene>
<dbReference type="InterPro" id="IPR001263">
    <property type="entry name" value="PI3K_accessory_dom"/>
</dbReference>
<dbReference type="PANTHER" id="PTHR10048:SF7">
    <property type="entry name" value="PHOSPHATIDYLINOSITOL 3-KINASE CATALYTIC SUBUNIT TYPE 3"/>
    <property type="match status" value="1"/>
</dbReference>
<evidence type="ECO:0000259" key="8">
    <source>
        <dbReference type="PROSITE" id="PS50290"/>
    </source>
</evidence>
<keyword evidence="5 10" id="KW-0418">Kinase</keyword>
<sequence length="536" mass="61683">MLEAIVKKSPLQEISVDEKTLLWRYRKFLQSEKRIGTKALTKFLRSVDWSIDREAKEAASLMQGWTKIDIPDALFLLSKYFKGVDSVRNHAVNVLKDAPEQDILSVLLQLVQALRYEHDMRTCKLADLLIEKAERSLMVSNDLYWYLTIACEDSIMGEFYYSYRARVLENYKTKKQHETVKMLQRQTKMVQNLSEICLFGKTNRNSTEIVKEKFREIAERKVSSWDGIFEDNSSLILPLDPRVSVNNVDPTGVTIFSSNARPMKLAFKTSPKSTYHAIFKIGDDLRQDQLIIQIINTMDTILKDNGMDLKLTPYRVLACGKQEGFLECVLPSTPFAKIIEKQSIEEWLKDQNKNKSHQEMNEVLDNFMKSCAGYCVITYILGIGDRHLDNILLTPDGKLFHIDFGFILGHDPKPYPPPMKLCADMVLGMGGSGSERYKSFIKNCCSAYNILRQHSRMILNLFILMIDAGIPNIDHGISRDSKIGEQLLNILTVQQRLCLELTEEEAIQFMRSVITDSERTLFAVHDIMHRFAGYWK</sequence>
<evidence type="ECO:0000313" key="10">
    <source>
        <dbReference type="EMBL" id="EFC47585.1"/>
    </source>
</evidence>
<keyword evidence="7" id="KW-0472">Membrane</keyword>
<dbReference type="EMBL" id="GG738854">
    <property type="protein sequence ID" value="EFC47585.1"/>
    <property type="molecule type" value="Genomic_DNA"/>
</dbReference>
<dbReference type="InterPro" id="IPR016024">
    <property type="entry name" value="ARM-type_fold"/>
</dbReference>
<dbReference type="InterPro" id="IPR018936">
    <property type="entry name" value="PI3/4_kinase_CS"/>
</dbReference>
<dbReference type="KEGG" id="ngr:NAEGRDRAFT_35787"/>
<comment type="subcellular location">
    <subcellularLocation>
        <location evidence="1">Endomembrane system</location>
        <topology evidence="1">Peripheral membrane protein</topology>
    </subcellularLocation>
</comment>
<dbReference type="InterPro" id="IPR000403">
    <property type="entry name" value="PI3/4_kinase_cat_dom"/>
</dbReference>
<dbReference type="PROSITE" id="PS51545">
    <property type="entry name" value="PIK_HELICAL"/>
    <property type="match status" value="1"/>
</dbReference>
<dbReference type="CDD" id="cd00896">
    <property type="entry name" value="PI3Kc_III"/>
    <property type="match status" value="1"/>
</dbReference>
<name>D2V6J3_NAEGR</name>
<dbReference type="GO" id="GO:0016303">
    <property type="term" value="F:1-phosphatidylinositol-3-kinase activity"/>
    <property type="evidence" value="ECO:0007669"/>
    <property type="project" value="UniProtKB-EC"/>
</dbReference>
<evidence type="ECO:0000256" key="7">
    <source>
        <dbReference type="ARBA" id="ARBA00023136"/>
    </source>
</evidence>
<dbReference type="Pfam" id="PF00454">
    <property type="entry name" value="PI3_PI4_kinase"/>
    <property type="match status" value="1"/>
</dbReference>
<dbReference type="PROSITE" id="PS00916">
    <property type="entry name" value="PI3_4_KINASE_2"/>
    <property type="match status" value="1"/>
</dbReference>
<dbReference type="GO" id="GO:0006897">
    <property type="term" value="P:endocytosis"/>
    <property type="evidence" value="ECO:0007669"/>
    <property type="project" value="TreeGrafter"/>
</dbReference>
<evidence type="ECO:0000313" key="11">
    <source>
        <dbReference type="Proteomes" id="UP000006671"/>
    </source>
</evidence>
<dbReference type="STRING" id="5762.D2V6J3"/>
<evidence type="ECO:0000256" key="2">
    <source>
        <dbReference type="ARBA" id="ARBA00012073"/>
    </source>
</evidence>
<dbReference type="InterPro" id="IPR036940">
    <property type="entry name" value="PI3/4_kinase_cat_sf"/>
</dbReference>
<dbReference type="SUPFAM" id="SSF48371">
    <property type="entry name" value="ARM repeat"/>
    <property type="match status" value="1"/>
</dbReference>
<dbReference type="AlphaFoldDB" id="D2V6J3"/>
<dbReference type="Gene3D" id="3.30.1010.10">
    <property type="entry name" value="Phosphatidylinositol 3-kinase Catalytic Subunit, Chain A, domain 4"/>
    <property type="match status" value="1"/>
</dbReference>
<dbReference type="InterPro" id="IPR015433">
    <property type="entry name" value="PI3/4_kinase"/>
</dbReference>
<dbReference type="Gene3D" id="1.25.40.70">
    <property type="entry name" value="Phosphatidylinositol 3-kinase, accessory domain (PIK)"/>
    <property type="match status" value="1"/>
</dbReference>
<feature type="domain" description="PIK helical" evidence="9">
    <location>
        <begin position="1"/>
        <end position="170"/>
    </location>
</feature>
<dbReference type="FunFam" id="1.10.1070.11:FF:000002">
    <property type="entry name" value="Phosphatidylinositol 3-kinase catalytic subunit type 3"/>
    <property type="match status" value="1"/>
</dbReference>
<dbReference type="SMART" id="SM00145">
    <property type="entry name" value="PI3Ka"/>
    <property type="match status" value="1"/>
</dbReference>
<keyword evidence="3" id="KW-0808">Transferase</keyword>
<dbReference type="Proteomes" id="UP000006671">
    <property type="component" value="Unassembled WGS sequence"/>
</dbReference>
<evidence type="ECO:0000256" key="1">
    <source>
        <dbReference type="ARBA" id="ARBA00004184"/>
    </source>
</evidence>
<dbReference type="GO" id="GO:0048015">
    <property type="term" value="P:phosphatidylinositol-mediated signaling"/>
    <property type="evidence" value="ECO:0007669"/>
    <property type="project" value="TreeGrafter"/>
</dbReference>
<dbReference type="VEuPathDB" id="AmoebaDB:NAEGRDRAFT_35787"/>
<organism evidence="11">
    <name type="scientific">Naegleria gruberi</name>
    <name type="common">Amoeba</name>
    <dbReference type="NCBI Taxonomy" id="5762"/>
    <lineage>
        <taxon>Eukaryota</taxon>
        <taxon>Discoba</taxon>
        <taxon>Heterolobosea</taxon>
        <taxon>Tetramitia</taxon>
        <taxon>Eutetramitia</taxon>
        <taxon>Vahlkampfiidae</taxon>
        <taxon>Naegleria</taxon>
    </lineage>
</organism>
<dbReference type="OrthoDB" id="67688at2759"/>